<reference evidence="3 4" key="1">
    <citation type="submission" date="2016-10" db="EMBL/GenBank/DDBJ databases">
        <authorList>
            <person name="de Groot N.N."/>
        </authorList>
    </citation>
    <scope>NUCLEOTIDE SEQUENCE [LARGE SCALE GENOMIC DNA]</scope>
    <source>
        <strain evidence="3 4">DSM 27842</strain>
    </source>
</reference>
<dbReference type="Pfam" id="PF22784">
    <property type="entry name" value="PTP-SAK"/>
    <property type="match status" value="1"/>
</dbReference>
<evidence type="ECO:0000256" key="1">
    <source>
        <dbReference type="ARBA" id="ARBA00022801"/>
    </source>
</evidence>
<gene>
    <name evidence="3" type="ORF">SAMN04490248_10488</name>
</gene>
<dbReference type="AlphaFoldDB" id="A0A1H8P139"/>
<dbReference type="Gene3D" id="3.90.190.10">
    <property type="entry name" value="Protein tyrosine phosphatase superfamily"/>
    <property type="match status" value="1"/>
</dbReference>
<dbReference type="OrthoDB" id="9814896at2"/>
<dbReference type="SUPFAM" id="SSF52799">
    <property type="entry name" value="(Phosphotyrosine protein) phosphatases II"/>
    <property type="match status" value="1"/>
</dbReference>
<evidence type="ECO:0000313" key="3">
    <source>
        <dbReference type="EMBL" id="SEO35328.1"/>
    </source>
</evidence>
<accession>A0A1H8P139</accession>
<evidence type="ECO:0000313" key="4">
    <source>
        <dbReference type="Proteomes" id="UP000198893"/>
    </source>
</evidence>
<dbReference type="Proteomes" id="UP000198893">
    <property type="component" value="Unassembled WGS sequence"/>
</dbReference>
<proteinExistence type="predicted"/>
<sequence length="226" mass="26000">MGLKDRFKTWERSLRASYNVDLSTPENRRRAAIHNAWFDHGILRALWANFSEIAPGVYRSNHPTRRRFAKMKAMGIHTVLNLRGVSQSAQHWTEAEICRDLDLRLISIPLRARAAAPRAEIETLLKTFRTIDRPFVMHCKSGADRSGFAAAIWLMVMEGCPVEEARKMLSPRYIHFRFTKSGILDYILDSYAARNARAPLPFADWIATEYDHAALQDRFDRKVPAS</sequence>
<feature type="domain" description="Tyrosine specific protein phosphatases" evidence="2">
    <location>
        <begin position="119"/>
        <end position="169"/>
    </location>
</feature>
<dbReference type="InterPro" id="IPR000387">
    <property type="entry name" value="Tyr_Pase_dom"/>
</dbReference>
<dbReference type="InterPro" id="IPR016130">
    <property type="entry name" value="Tyr_Pase_AS"/>
</dbReference>
<dbReference type="GO" id="GO:0016791">
    <property type="term" value="F:phosphatase activity"/>
    <property type="evidence" value="ECO:0007669"/>
    <property type="project" value="UniProtKB-ARBA"/>
</dbReference>
<dbReference type="RefSeq" id="WP_093116111.1">
    <property type="nucleotide sequence ID" value="NZ_FODS01000004.1"/>
</dbReference>
<dbReference type="InterPro" id="IPR029021">
    <property type="entry name" value="Prot-tyrosine_phosphatase-like"/>
</dbReference>
<keyword evidence="1" id="KW-0378">Hydrolase</keyword>
<protein>
    <submittedName>
        <fullName evidence="3">Protein tyrosine/serine phosphatase</fullName>
    </submittedName>
</protein>
<dbReference type="InterPro" id="IPR057023">
    <property type="entry name" value="PTP-SAK"/>
</dbReference>
<dbReference type="PROSITE" id="PS00383">
    <property type="entry name" value="TYR_PHOSPHATASE_1"/>
    <property type="match status" value="1"/>
</dbReference>
<dbReference type="PROSITE" id="PS50056">
    <property type="entry name" value="TYR_PHOSPHATASE_2"/>
    <property type="match status" value="1"/>
</dbReference>
<dbReference type="STRING" id="569882.SAMN04490248_10488"/>
<dbReference type="EMBL" id="FODS01000004">
    <property type="protein sequence ID" value="SEO35328.1"/>
    <property type="molecule type" value="Genomic_DNA"/>
</dbReference>
<evidence type="ECO:0000259" key="2">
    <source>
        <dbReference type="PROSITE" id="PS50056"/>
    </source>
</evidence>
<organism evidence="3 4">
    <name type="scientific">Salinihabitans flavidus</name>
    <dbReference type="NCBI Taxonomy" id="569882"/>
    <lineage>
        <taxon>Bacteria</taxon>
        <taxon>Pseudomonadati</taxon>
        <taxon>Pseudomonadota</taxon>
        <taxon>Alphaproteobacteria</taxon>
        <taxon>Rhodobacterales</taxon>
        <taxon>Roseobacteraceae</taxon>
        <taxon>Salinihabitans</taxon>
    </lineage>
</organism>
<keyword evidence="4" id="KW-1185">Reference proteome</keyword>
<name>A0A1H8P139_9RHOB</name>